<feature type="compositionally biased region" description="Polar residues" evidence="5">
    <location>
        <begin position="1720"/>
        <end position="1737"/>
    </location>
</feature>
<feature type="compositionally biased region" description="Gly residues" evidence="5">
    <location>
        <begin position="1472"/>
        <end position="1485"/>
    </location>
</feature>
<organism evidence="6 7">
    <name type="scientific">Chlamydomonas schloesseri</name>
    <dbReference type="NCBI Taxonomy" id="2026947"/>
    <lineage>
        <taxon>Eukaryota</taxon>
        <taxon>Viridiplantae</taxon>
        <taxon>Chlorophyta</taxon>
        <taxon>core chlorophytes</taxon>
        <taxon>Chlorophyceae</taxon>
        <taxon>CS clade</taxon>
        <taxon>Chlamydomonadales</taxon>
        <taxon>Chlamydomonadaceae</taxon>
        <taxon>Chlamydomonas</taxon>
    </lineage>
</organism>
<dbReference type="Pfam" id="PF13516">
    <property type="entry name" value="LRR_6"/>
    <property type="match status" value="2"/>
</dbReference>
<comment type="caution">
    <text evidence="6">The sequence shown here is derived from an EMBL/GenBank/DDBJ whole genome shotgun (WGS) entry which is preliminary data.</text>
</comment>
<accession>A0A836BCN7</accession>
<dbReference type="GO" id="GO:0005096">
    <property type="term" value="F:GTPase activator activity"/>
    <property type="evidence" value="ECO:0007669"/>
    <property type="project" value="UniProtKB-KW"/>
</dbReference>
<dbReference type="GO" id="GO:0006913">
    <property type="term" value="P:nucleocytoplasmic transport"/>
    <property type="evidence" value="ECO:0007669"/>
    <property type="project" value="TreeGrafter"/>
</dbReference>
<gene>
    <name evidence="6" type="ORF">HYH02_000437</name>
</gene>
<feature type="compositionally biased region" description="Gly residues" evidence="5">
    <location>
        <begin position="96"/>
        <end position="120"/>
    </location>
</feature>
<feature type="compositionally biased region" description="Low complexity" evidence="5">
    <location>
        <begin position="37"/>
        <end position="46"/>
    </location>
</feature>
<feature type="region of interest" description="Disordered" evidence="5">
    <location>
        <begin position="1717"/>
        <end position="1786"/>
    </location>
</feature>
<keyword evidence="2" id="KW-0343">GTPase activation</keyword>
<comment type="subcellular location">
    <subcellularLocation>
        <location evidence="1">Cytoplasm</location>
        <location evidence="1">Cytoskeleton</location>
        <location evidence="1">Cilium axoneme</location>
    </subcellularLocation>
</comment>
<dbReference type="SUPFAM" id="SSF52047">
    <property type="entry name" value="RNI-like"/>
    <property type="match status" value="2"/>
</dbReference>
<feature type="compositionally biased region" description="Gly residues" evidence="5">
    <location>
        <begin position="1416"/>
        <end position="1430"/>
    </location>
</feature>
<dbReference type="GO" id="GO:0031267">
    <property type="term" value="F:small GTPase binding"/>
    <property type="evidence" value="ECO:0007669"/>
    <property type="project" value="TreeGrafter"/>
</dbReference>
<feature type="compositionally biased region" description="Gly residues" evidence="5">
    <location>
        <begin position="47"/>
        <end position="85"/>
    </location>
</feature>
<evidence type="ECO:0000256" key="3">
    <source>
        <dbReference type="ARBA" id="ARBA00022614"/>
    </source>
</evidence>
<evidence type="ECO:0000256" key="5">
    <source>
        <dbReference type="SAM" id="MobiDB-lite"/>
    </source>
</evidence>
<dbReference type="EMBL" id="JAEHOD010000001">
    <property type="protein sequence ID" value="KAG2454596.1"/>
    <property type="molecule type" value="Genomic_DNA"/>
</dbReference>
<dbReference type="InterPro" id="IPR001611">
    <property type="entry name" value="Leu-rich_rpt"/>
</dbReference>
<feature type="compositionally biased region" description="Gly residues" evidence="5">
    <location>
        <begin position="1745"/>
        <end position="1759"/>
    </location>
</feature>
<sequence length="1786" mass="181024">MAEGGSKKSMVHLAAGHRNTMLLDAGPLVVPPPPTPVKVTGPPAVAGQGGGSGGTANGDGANGGSASGAGGAGGAGGVNGSGSKKGGLVDPLAEQPGGGGGGAGGAAGRGRKGGGGGGGMVDPLAEAPNGDSMDMESPGGGGGRGIDVEPGKLYISHKWSVNSQEWIQRWMAQFDRSGLSYMQSDMGSDAYIDALEYHIARCEYVVLLVTREYAVAMHGHQTRQHKEIKWAMKHRCRIVPVLHKDMVGSNPFYEPPGSHVAKSGSALSESEKHFLAHSCRPLQQYVEKELHDVYYTKLLSRLGRKSKNYDITQVKELLELAGLSRAFELLTLGKQYGGAGVQTVSDLKKLFSDSHHSAEPGGTSTAGLWSFKLQLSASEESRLRATMGGWHSLSCMPHWMRHGELSVALALAGALDDQILARFGVLDMSSLGAAGFMGEGGGMTVARFVGEYAGLWARDAPRSSSPAPGTSSGTGSGSTAGGGAGGPQPPAGVFLTHLVLQNCSIGSRGAVALLDSLCAGKVHVQVLDLARNGLDHQAIPTLVKFLRTCLTLETLCLAENPVGDLSGTSLMQCLGRYPGRLWDLDLAKSNIGGQTVKALALAIKNCKTLRKLNLAGNGLSGRVLGTLAAALYEGGVQHLDVSDNPIGIDFAIALSAAATNATNTVIAAAAAAAADGAAGDANGLGPGAFAAAGGLATTTTLTVGPGGVPQLVQIANHSNSSALMSVPGSRMLSRQLSRATDLNGGEPTPVAPGPSTLILADTNMGADGVQMLCTALRQCSGLTGLTLTRNALGQEGVSALGLMLASCGNNTLSSLQSLDLSGNYLPAEGVSSLAASLRRLPQLKVLSLEGCGLDAPQVAAVCEAVRVSDRVLDLLGKVLLGIINPQSSVQQVGPLPGQGPSEVMLGLQDSLLDMLAARGGRFSVANIDAHGGVEAVCGLPQGTAMRVLPDTPSMLLRWMMQHGPLRGLLLAGLEAISCAKEGDRRGMQRFQQQLQELRGNGCKLRALNLAQNTLPAEAGTAVAVMLSFNSTLQDLQLRGATCDRSTWRSFEMWHKVIKGFQEALPCTPVLSSLDVTAAGITDACAAGFRRMLECSASLRHLRLDRCRLNQAAMQVLAPALTTQPQLLSLSLDNCCDEQQAMAAAVHVLGGNLRLNRVSFRLNFLDGTIGKAMAAAVAKHPNLITLALGGAMRYKIGDDGAVALGRALRGSLRLTAVNMSCVGLADGHGVTALATTLAANPRLREVDLSGNSLGAHGAQQLVSALQQRTVRLQRLGLEGNVKVPAHLARAAINLCTPAVANKNDHNAAGLGLGSGPTPQDWGPFVPIGDASGVAAAAAAVASVNPAALMLRAKSSTGLQALLSPRFLNGGTSMRLRGGLPGGGGGGMDGEASGLLTSQASMARQPLTAHPSMRRDAGGGGGGSGMDLGAGGPMAVPGSAPATPRGGMGAAARRPGSTPRGRSGLAASPRRTPRGGGGTPGGGGGGSLVASSSVPYEFLDEEEGAAVEGGDPDDYAIPEDAAVTPGSGRGGGSRSRGGRRGGGGGGGGGGLEDPLGDDEAANMMLVMRQGDGMTSPMHRRRLVAAAAMQQQQQQGYGHSPHSTVAGGGGGRIMNMMPDPTAPPLGSPGGGAGMAPGVAAAVARRHAPPQKWASERVERVGSVPAVMMGGTGTGLAVAMPDQRSPRTAGGAAGGGAGGVYPHPPSARHGSLRNFTADGMPCSPSASGQQSFLSPRNSIIASLTDGGAMPAGGAGALSGGGDAGMSPRPRSAVAGTSPARGSSGSRPRWQ</sequence>
<dbReference type="GO" id="GO:0005634">
    <property type="term" value="C:nucleus"/>
    <property type="evidence" value="ECO:0007669"/>
    <property type="project" value="TreeGrafter"/>
</dbReference>
<dbReference type="PANTHER" id="PTHR24113">
    <property type="entry name" value="RAN GTPASE-ACTIVATING PROTEIN 1"/>
    <property type="match status" value="1"/>
</dbReference>
<feature type="region of interest" description="Disordered" evidence="5">
    <location>
        <begin position="26"/>
        <end position="146"/>
    </location>
</feature>
<feature type="region of interest" description="Disordered" evidence="5">
    <location>
        <begin position="1503"/>
        <end position="1555"/>
    </location>
</feature>
<feature type="compositionally biased region" description="Gly residues" evidence="5">
    <location>
        <begin position="1525"/>
        <end position="1549"/>
    </location>
</feature>
<dbReference type="PANTHER" id="PTHR24113:SF12">
    <property type="entry name" value="RAN GTPASE-ACTIVATING PROTEIN 1"/>
    <property type="match status" value="1"/>
</dbReference>
<dbReference type="Gene3D" id="3.80.10.10">
    <property type="entry name" value="Ribonuclease Inhibitor"/>
    <property type="match status" value="3"/>
</dbReference>
<evidence type="ECO:0000313" key="7">
    <source>
        <dbReference type="Proteomes" id="UP000613740"/>
    </source>
</evidence>
<feature type="compositionally biased region" description="Acidic residues" evidence="5">
    <location>
        <begin position="1503"/>
        <end position="1515"/>
    </location>
</feature>
<dbReference type="GO" id="GO:0005829">
    <property type="term" value="C:cytosol"/>
    <property type="evidence" value="ECO:0007669"/>
    <property type="project" value="TreeGrafter"/>
</dbReference>
<keyword evidence="7" id="KW-1185">Reference proteome</keyword>
<dbReference type="GO" id="GO:0048471">
    <property type="term" value="C:perinuclear region of cytoplasm"/>
    <property type="evidence" value="ECO:0007669"/>
    <property type="project" value="TreeGrafter"/>
</dbReference>
<evidence type="ECO:0000256" key="4">
    <source>
        <dbReference type="ARBA" id="ARBA00022737"/>
    </source>
</evidence>
<dbReference type="SMART" id="SM00368">
    <property type="entry name" value="LRR_RI"/>
    <property type="match status" value="12"/>
</dbReference>
<feature type="region of interest" description="Disordered" evidence="5">
    <location>
        <begin position="460"/>
        <end position="486"/>
    </location>
</feature>
<keyword evidence="4" id="KW-0677">Repeat</keyword>
<evidence type="ECO:0000256" key="1">
    <source>
        <dbReference type="ARBA" id="ARBA00004430"/>
    </source>
</evidence>
<protein>
    <recommendedName>
        <fullName evidence="8">TIR domain-containing protein</fullName>
    </recommendedName>
</protein>
<evidence type="ECO:0008006" key="8">
    <source>
        <dbReference type="Google" id="ProtNLM"/>
    </source>
</evidence>
<feature type="compositionally biased region" description="Low complexity" evidence="5">
    <location>
        <begin position="1438"/>
        <end position="1462"/>
    </location>
</feature>
<dbReference type="OrthoDB" id="8436363at2759"/>
<feature type="compositionally biased region" description="Low complexity" evidence="5">
    <location>
        <begin position="1770"/>
        <end position="1786"/>
    </location>
</feature>
<feature type="compositionally biased region" description="Gly residues" evidence="5">
    <location>
        <begin position="472"/>
        <end position="486"/>
    </location>
</feature>
<proteinExistence type="predicted"/>
<dbReference type="GO" id="GO:0005930">
    <property type="term" value="C:axoneme"/>
    <property type="evidence" value="ECO:0007669"/>
    <property type="project" value="UniProtKB-SubCell"/>
</dbReference>
<feature type="region of interest" description="Disordered" evidence="5">
    <location>
        <begin position="1402"/>
        <end position="1489"/>
    </location>
</feature>
<reference evidence="6" key="1">
    <citation type="journal article" date="2020" name="bioRxiv">
        <title>Comparative genomics of Chlamydomonas.</title>
        <authorList>
            <person name="Craig R.J."/>
            <person name="Hasan A.R."/>
            <person name="Ness R.W."/>
            <person name="Keightley P.D."/>
        </authorList>
    </citation>
    <scope>NUCLEOTIDE SEQUENCE</scope>
    <source>
        <strain evidence="6">CCAP 11/173</strain>
    </source>
</reference>
<feature type="compositionally biased region" description="Low complexity" evidence="5">
    <location>
        <begin position="462"/>
        <end position="471"/>
    </location>
</feature>
<keyword evidence="3" id="KW-0433">Leucine-rich repeat</keyword>
<evidence type="ECO:0000313" key="6">
    <source>
        <dbReference type="EMBL" id="KAG2454596.1"/>
    </source>
</evidence>
<evidence type="ECO:0000256" key="2">
    <source>
        <dbReference type="ARBA" id="ARBA00022468"/>
    </source>
</evidence>
<dbReference type="Proteomes" id="UP000613740">
    <property type="component" value="Unassembled WGS sequence"/>
</dbReference>
<dbReference type="InterPro" id="IPR027038">
    <property type="entry name" value="RanGap"/>
</dbReference>
<dbReference type="InterPro" id="IPR032675">
    <property type="entry name" value="LRR_dom_sf"/>
</dbReference>
<name>A0A836BCN7_9CHLO</name>